<proteinExistence type="predicted"/>
<reference evidence="1" key="1">
    <citation type="submission" date="2023-05" db="EMBL/GenBank/DDBJ databases">
        <title>Nepenthes gracilis genome sequencing.</title>
        <authorList>
            <person name="Fukushima K."/>
        </authorList>
    </citation>
    <scope>NUCLEOTIDE SEQUENCE</scope>
    <source>
        <strain evidence="1">SING2019-196</strain>
    </source>
</reference>
<name>A0AAD3Y144_NEPGR</name>
<sequence length="74" mass="8470">MFLDHFGQSVHTSPWWYACCGGRRKKKGSERKSTVREIKAGRLTALSFIPVSRRLIFPTYTHRYSCGSDIGMSD</sequence>
<dbReference type="AlphaFoldDB" id="A0AAD3Y144"/>
<organism evidence="1 2">
    <name type="scientific">Nepenthes gracilis</name>
    <name type="common">Slender pitcher plant</name>
    <dbReference type="NCBI Taxonomy" id="150966"/>
    <lineage>
        <taxon>Eukaryota</taxon>
        <taxon>Viridiplantae</taxon>
        <taxon>Streptophyta</taxon>
        <taxon>Embryophyta</taxon>
        <taxon>Tracheophyta</taxon>
        <taxon>Spermatophyta</taxon>
        <taxon>Magnoliopsida</taxon>
        <taxon>eudicotyledons</taxon>
        <taxon>Gunneridae</taxon>
        <taxon>Pentapetalae</taxon>
        <taxon>Caryophyllales</taxon>
        <taxon>Nepenthaceae</taxon>
        <taxon>Nepenthes</taxon>
    </lineage>
</organism>
<evidence type="ECO:0000313" key="2">
    <source>
        <dbReference type="Proteomes" id="UP001279734"/>
    </source>
</evidence>
<comment type="caution">
    <text evidence="1">The sequence shown here is derived from an EMBL/GenBank/DDBJ whole genome shotgun (WGS) entry which is preliminary data.</text>
</comment>
<dbReference type="EMBL" id="BSYO01000026">
    <property type="protein sequence ID" value="GMH23655.1"/>
    <property type="molecule type" value="Genomic_DNA"/>
</dbReference>
<gene>
    <name evidence="1" type="ORF">Nepgr_025498</name>
</gene>
<accession>A0AAD3Y144</accession>
<protein>
    <submittedName>
        <fullName evidence="1">Uncharacterized protein</fullName>
    </submittedName>
</protein>
<evidence type="ECO:0000313" key="1">
    <source>
        <dbReference type="EMBL" id="GMH23655.1"/>
    </source>
</evidence>
<keyword evidence="2" id="KW-1185">Reference proteome</keyword>
<dbReference type="Proteomes" id="UP001279734">
    <property type="component" value="Unassembled WGS sequence"/>
</dbReference>